<dbReference type="InterPro" id="IPR055079">
    <property type="entry name" value="POP1_C"/>
</dbReference>
<dbReference type="GO" id="GO:0004526">
    <property type="term" value="F:ribonuclease P activity"/>
    <property type="evidence" value="ECO:0007669"/>
    <property type="project" value="Ensembl"/>
</dbReference>
<sequence length="985" mass="112515">MSGAREKKRAKKMRNQPASVTMPAEPGSVIFFYLKKSSGGCSRNTLLEFRNLCSVPFFDYCRLSCSDTVLFIAVSTFAQARAAEMKAMLKAVTQKSSNSLVFQTLPRHMRRRAMSHNIKRLPRRLQEIARKEAEKAVHQKKEQSKTKCRKARRRHVNLVAEFNRRQRKNIWLETHIWHAKRFHMVKKWGYCLGDSPTEKCYRACYRAMTNHCLLQDLSYYCCLELTGKENELLKQLARICSVDTGLTFGVARCLSGRFQGSLNLYRADRYPKDTLGPVTFIWKPRDGSENRQLWIWMHPALKQDILNELKEIFQCSEPEKVCIPEPVTTSVQEEEQMDVVVSLGKKRKKEDKEGEKTVPVKKIIGDGTRDPLQSYSWISQTTGVVISDRTMEILRYRLIGPLSHCVLTETLKAASLQTEMADSESELNKWWVENCKDSEKVSLHQRQTAIFELLEGISSPSEMPPGTILGLTVGDPRVNLPKKKRKAMPDPEKYQDNDKVRQLYLEGVPVECAHSFIWDQDICKNVTENKISEQDLNQMRAQLLVPGSQLDLGPCESKIPILLVQQPGKMAGEDRPGWGSGWDIYLPKGWGMAFWIPFIYRGVRVGGLQEAAKHSEYQRTPHTPNDFPDCPAGMQFAKELEATLLEKFKRRPPAKRANYVKLGTLSPFICPWGQLTKNWERRMNDSEEFLCPSSPHSEHCATEGNGFCDPEPEVVKEASSETGEVEETMEITSSEGAIKREDDPGSQNFGERDEKLLMQVAAWCYPTSGKDRRIRLISRLGQKEMTEDVFLPILMRYPRALVWVNLSLLRKGNPELHAMICIPTEDDLLHLSKDKLFCGPQEPKHRDIFKHKVQKLKEEKKKKKKKKTTKEEEEEEEKKDNVEALESDPPSILDKETTEEHEDLILGLWPDTLPDMTSHCSRSLLGYVTRGDFSLAAGCGEALGFVSLTGLLYMLHGQPADKKGLVLLRTPASLQYRFARLSIEV</sequence>
<name>A0A8B9BB86_9AVES</name>
<dbReference type="Ensembl" id="ENSABRT00000002477.1">
    <property type="protein sequence ID" value="ENSABRP00000001671.1"/>
    <property type="gene ID" value="ENSABRG00000001452.1"/>
</dbReference>
<dbReference type="GO" id="GO:0000172">
    <property type="term" value="C:ribonuclease MRP complex"/>
    <property type="evidence" value="ECO:0007669"/>
    <property type="project" value="Ensembl"/>
</dbReference>
<gene>
    <name evidence="8" type="primary">POP1</name>
</gene>
<evidence type="ECO:0000256" key="3">
    <source>
        <dbReference type="ARBA" id="ARBA00023242"/>
    </source>
</evidence>
<proteinExistence type="predicted"/>
<feature type="domain" description="Pop1 N-terminal" evidence="5">
    <location>
        <begin position="77"/>
        <end position="152"/>
    </location>
</feature>
<evidence type="ECO:0000256" key="4">
    <source>
        <dbReference type="SAM" id="MobiDB-lite"/>
    </source>
</evidence>
<dbReference type="GO" id="GO:0033204">
    <property type="term" value="F:ribonuclease P RNA binding"/>
    <property type="evidence" value="ECO:0007669"/>
    <property type="project" value="Ensembl"/>
</dbReference>
<feature type="compositionally biased region" description="Basic residues" evidence="4">
    <location>
        <begin position="1"/>
        <end position="14"/>
    </location>
</feature>
<dbReference type="Pfam" id="PF22770">
    <property type="entry name" value="POP1_C"/>
    <property type="match status" value="1"/>
</dbReference>
<dbReference type="AlphaFoldDB" id="A0A8B9BB86"/>
<feature type="domain" description="Pop1 N-terminal" evidence="5">
    <location>
        <begin position="160"/>
        <end position="227"/>
    </location>
</feature>
<dbReference type="GO" id="GO:0001682">
    <property type="term" value="P:tRNA 5'-leader removal"/>
    <property type="evidence" value="ECO:0007669"/>
    <property type="project" value="Ensembl"/>
</dbReference>
<evidence type="ECO:0000259" key="7">
    <source>
        <dbReference type="Pfam" id="PF22770"/>
    </source>
</evidence>
<protein>
    <submittedName>
        <fullName evidence="8">POP1 homolog, ribonuclease P/MRP subunit</fullName>
    </submittedName>
</protein>
<dbReference type="Proteomes" id="UP000694426">
    <property type="component" value="Unplaced"/>
</dbReference>
<feature type="domain" description="POP1 C-terminal" evidence="7">
    <location>
        <begin position="800"/>
        <end position="985"/>
    </location>
</feature>
<evidence type="ECO:0000256" key="2">
    <source>
        <dbReference type="ARBA" id="ARBA00022694"/>
    </source>
</evidence>
<dbReference type="PANTHER" id="PTHR22731:SF3">
    <property type="entry name" value="RIBONUCLEASES P_MRP PROTEIN SUBUNIT POP1"/>
    <property type="match status" value="1"/>
</dbReference>
<feature type="region of interest" description="Disordered" evidence="4">
    <location>
        <begin position="1"/>
        <end position="20"/>
    </location>
</feature>
<dbReference type="Pfam" id="PF08170">
    <property type="entry name" value="POPLD"/>
    <property type="match status" value="1"/>
</dbReference>
<evidence type="ECO:0000313" key="8">
    <source>
        <dbReference type="Ensembl" id="ENSABRP00000001671.1"/>
    </source>
</evidence>
<comment type="subcellular location">
    <subcellularLocation>
        <location evidence="1">Nucleus</location>
    </subcellularLocation>
</comment>
<dbReference type="GO" id="GO:0005655">
    <property type="term" value="C:nucleolar ribonuclease P complex"/>
    <property type="evidence" value="ECO:0007669"/>
    <property type="project" value="Ensembl"/>
</dbReference>
<dbReference type="GeneTree" id="ENSGT00390000017478"/>
<reference evidence="8" key="1">
    <citation type="submission" date="2025-08" db="UniProtKB">
        <authorList>
            <consortium name="Ensembl"/>
        </authorList>
    </citation>
    <scope>IDENTIFICATION</scope>
</reference>
<dbReference type="GO" id="GO:0016078">
    <property type="term" value="P:tRNA decay"/>
    <property type="evidence" value="ECO:0007669"/>
    <property type="project" value="Ensembl"/>
</dbReference>
<reference evidence="8" key="2">
    <citation type="submission" date="2025-09" db="UniProtKB">
        <authorList>
            <consortium name="Ensembl"/>
        </authorList>
    </citation>
    <scope>IDENTIFICATION</scope>
</reference>
<feature type="domain" description="POPLD" evidence="6">
    <location>
        <begin position="581"/>
        <end position="672"/>
    </location>
</feature>
<organism evidence="8 9">
    <name type="scientific">Anser brachyrhynchus</name>
    <name type="common">Pink-footed goose</name>
    <dbReference type="NCBI Taxonomy" id="132585"/>
    <lineage>
        <taxon>Eukaryota</taxon>
        <taxon>Metazoa</taxon>
        <taxon>Chordata</taxon>
        <taxon>Craniata</taxon>
        <taxon>Vertebrata</taxon>
        <taxon>Euteleostomi</taxon>
        <taxon>Archelosauria</taxon>
        <taxon>Archosauria</taxon>
        <taxon>Dinosauria</taxon>
        <taxon>Saurischia</taxon>
        <taxon>Theropoda</taxon>
        <taxon>Coelurosauria</taxon>
        <taxon>Aves</taxon>
        <taxon>Neognathae</taxon>
        <taxon>Galloanserae</taxon>
        <taxon>Anseriformes</taxon>
        <taxon>Anatidae</taxon>
        <taxon>Anserinae</taxon>
        <taxon>Anser</taxon>
    </lineage>
</organism>
<evidence type="ECO:0000313" key="9">
    <source>
        <dbReference type="Proteomes" id="UP000694426"/>
    </source>
</evidence>
<evidence type="ECO:0000259" key="5">
    <source>
        <dbReference type="Pfam" id="PF06978"/>
    </source>
</evidence>
<dbReference type="PANTHER" id="PTHR22731">
    <property type="entry name" value="RIBONUCLEASES P/MRP PROTEIN SUBUNIT POP1"/>
    <property type="match status" value="1"/>
</dbReference>
<feature type="compositionally biased region" description="Basic residues" evidence="4">
    <location>
        <begin position="859"/>
        <end position="868"/>
    </location>
</feature>
<evidence type="ECO:0000259" key="6">
    <source>
        <dbReference type="Pfam" id="PF08170"/>
    </source>
</evidence>
<feature type="region of interest" description="Disordered" evidence="4">
    <location>
        <begin position="859"/>
        <end position="893"/>
    </location>
</feature>
<accession>A0A8B9BB86</accession>
<keyword evidence="9" id="KW-1185">Reference proteome</keyword>
<evidence type="ECO:0000256" key="1">
    <source>
        <dbReference type="ARBA" id="ARBA00004123"/>
    </source>
</evidence>
<dbReference type="Pfam" id="PF06978">
    <property type="entry name" value="POP1_N"/>
    <property type="match status" value="2"/>
</dbReference>
<dbReference type="InterPro" id="IPR009723">
    <property type="entry name" value="Pop1_N"/>
</dbReference>
<dbReference type="InterPro" id="IPR039182">
    <property type="entry name" value="Pop1"/>
</dbReference>
<keyword evidence="2" id="KW-0819">tRNA processing</keyword>
<keyword evidence="3" id="KW-0539">Nucleus</keyword>
<dbReference type="InterPro" id="IPR012590">
    <property type="entry name" value="POPLD_dom"/>
</dbReference>